<reference evidence="2" key="1">
    <citation type="journal article" date="2015" name="Nat. Genet.">
        <title>The genome and transcriptome of the zoonotic hookworm Ancylostoma ceylanicum identify infection-specific gene families.</title>
        <authorList>
            <person name="Schwarz E.M."/>
            <person name="Hu Y."/>
            <person name="Antoshechkin I."/>
            <person name="Miller M.M."/>
            <person name="Sternberg P.W."/>
            <person name="Aroian R.V."/>
        </authorList>
    </citation>
    <scope>NUCLEOTIDE SEQUENCE</scope>
    <source>
        <strain evidence="2">HY135</strain>
    </source>
</reference>
<gene>
    <name evidence="1" type="primary">Acey_s0677.g1446</name>
    <name evidence="1" type="ORF">Y032_0677g1446</name>
</gene>
<name>A0A016WH24_9BILA</name>
<proteinExistence type="predicted"/>
<protein>
    <submittedName>
        <fullName evidence="1">Uncharacterized protein</fullName>
    </submittedName>
</protein>
<dbReference type="Proteomes" id="UP000024635">
    <property type="component" value="Unassembled WGS sequence"/>
</dbReference>
<dbReference type="AlphaFoldDB" id="A0A016WH24"/>
<keyword evidence="2" id="KW-1185">Reference proteome</keyword>
<evidence type="ECO:0000313" key="2">
    <source>
        <dbReference type="Proteomes" id="UP000024635"/>
    </source>
</evidence>
<comment type="caution">
    <text evidence="1">The sequence shown here is derived from an EMBL/GenBank/DDBJ whole genome shotgun (WGS) entry which is preliminary data.</text>
</comment>
<evidence type="ECO:0000313" key="1">
    <source>
        <dbReference type="EMBL" id="EYC39094.1"/>
    </source>
</evidence>
<organism evidence="1 2">
    <name type="scientific">Ancylostoma ceylanicum</name>
    <dbReference type="NCBI Taxonomy" id="53326"/>
    <lineage>
        <taxon>Eukaryota</taxon>
        <taxon>Metazoa</taxon>
        <taxon>Ecdysozoa</taxon>
        <taxon>Nematoda</taxon>
        <taxon>Chromadorea</taxon>
        <taxon>Rhabditida</taxon>
        <taxon>Rhabditina</taxon>
        <taxon>Rhabditomorpha</taxon>
        <taxon>Strongyloidea</taxon>
        <taxon>Ancylostomatidae</taxon>
        <taxon>Ancylostomatinae</taxon>
        <taxon>Ancylostoma</taxon>
    </lineage>
</organism>
<sequence>MPLCLTFIVLTKVFDTLETKAVLEVLGNQIVPTSYIRILCELYSNFTTRITSFFDDITTDLRRGVRQSDTVSPPKLFSRILHGTLEWDNMGVRVDGRLLHHLCLADDIVIITPSITKAEPMLADFDDA</sequence>
<accession>A0A016WH24</accession>
<dbReference type="EMBL" id="JARK01000277">
    <property type="protein sequence ID" value="EYC39094.1"/>
    <property type="molecule type" value="Genomic_DNA"/>
</dbReference>
<dbReference type="OrthoDB" id="5909366at2759"/>